<dbReference type="PANTHER" id="PTHR24410">
    <property type="entry name" value="HL07962P-RELATED"/>
    <property type="match status" value="1"/>
</dbReference>
<comment type="caution">
    <text evidence="4">The sequence shown here is derived from an EMBL/GenBank/DDBJ whole genome shotgun (WGS) entry which is preliminary data.</text>
</comment>
<dbReference type="CDD" id="cd14733">
    <property type="entry name" value="BACK"/>
    <property type="match status" value="1"/>
</dbReference>
<reference evidence="4" key="1">
    <citation type="submission" date="2021-11" db="EMBL/GenBank/DDBJ databases">
        <authorList>
            <person name="Herlambang A."/>
            <person name="Guo Y."/>
            <person name="Takashima Y."/>
            <person name="Nishizawa T."/>
        </authorList>
    </citation>
    <scope>NUCLEOTIDE SEQUENCE</scope>
    <source>
        <strain evidence="4">E1425</strain>
    </source>
</reference>
<dbReference type="CDD" id="cd18186">
    <property type="entry name" value="BTB_POZ_ZBTB_KLHL-like"/>
    <property type="match status" value="1"/>
</dbReference>
<feature type="region of interest" description="Disordered" evidence="1">
    <location>
        <begin position="433"/>
        <end position="475"/>
    </location>
</feature>
<dbReference type="SMART" id="SM00584">
    <property type="entry name" value="TLDc"/>
    <property type="match status" value="1"/>
</dbReference>
<feature type="compositionally biased region" description="Polar residues" evidence="1">
    <location>
        <begin position="466"/>
        <end position="475"/>
    </location>
</feature>
<name>A0A9P3HE50_9FUNG</name>
<dbReference type="InterPro" id="IPR000210">
    <property type="entry name" value="BTB/POZ_dom"/>
</dbReference>
<dbReference type="EMBL" id="BQFW01000010">
    <property type="protein sequence ID" value="GJJ75075.1"/>
    <property type="molecule type" value="Genomic_DNA"/>
</dbReference>
<evidence type="ECO:0008006" key="6">
    <source>
        <dbReference type="Google" id="ProtNLM"/>
    </source>
</evidence>
<dbReference type="PROSITE" id="PS51886">
    <property type="entry name" value="TLDC"/>
    <property type="match status" value="1"/>
</dbReference>
<dbReference type="InterPro" id="IPR011705">
    <property type="entry name" value="BACK"/>
</dbReference>
<feature type="domain" description="TLDc" evidence="3">
    <location>
        <begin position="491"/>
        <end position="667"/>
    </location>
</feature>
<evidence type="ECO:0000256" key="1">
    <source>
        <dbReference type="SAM" id="MobiDB-lite"/>
    </source>
</evidence>
<dbReference type="SMART" id="SM00875">
    <property type="entry name" value="BACK"/>
    <property type="match status" value="1"/>
</dbReference>
<dbReference type="Gene3D" id="3.30.710.10">
    <property type="entry name" value="Potassium Channel Kv1.1, Chain A"/>
    <property type="match status" value="1"/>
</dbReference>
<proteinExistence type="predicted"/>
<sequence length="668" mass="72592">MPIYSNPDILGADLLRLVNSPIGADIQLVIGQEQVMMHAHSLILQARSTYFARALGNDWKEASQRIIHKPNISPAVFERILHYIYGGRLMLEDDIVMDLIKAADELCMEDLLHGCERHALSTISKDNVLQLVEAASLHNLSQLKTECLDFIASNIDHLKKGKTILTLDADILKDILSMDQLDLDELEIWKIAVRWAYYQQGLDWAHCPLTDFPKGNGCVLVETSGTSMTPEIQDEDSVGLYGLDNGFGGDAQVPLNGTNVNIGRLEHDEDGFRTPSRSVFEQVTSHNVIKLSASVHEDLQSLIAPLLPAIRFMRIPSLDFLRLIEGTGLLPVQLCAKVYRYHSVPSMADPYQTSLRRRMAFSTILGKEQKEVILGWLQAAILESQTAASSNSAWHRRSVYSSSPPISGNIGTFFGSGTPASSPVRSSFFSSVDMTSSSPPFSPPRPGVTAPSLSPPGRAIGHRSTRSGSANASSATIPPAYSSFAQMQIPQATSHSSMTSSSSSSSSSGASQPPKLVLQYRATRDGFDAANFHMACDQRGPTLTVVRADNGAVFGGYNSSSWSSHPSGVYSTSKVNFLFTLKSRDQPHRENARFDVKGDGNAAAYNKADFGPTFGVGHDLYLSSNCNLTCQSSSTMPSSYCGPGASTVALAGSFYFRVQEFEVFLVQG</sequence>
<evidence type="ECO:0000259" key="3">
    <source>
        <dbReference type="PROSITE" id="PS51886"/>
    </source>
</evidence>
<dbReference type="Pfam" id="PF07707">
    <property type="entry name" value="BACK"/>
    <property type="match status" value="1"/>
</dbReference>
<dbReference type="Pfam" id="PF00651">
    <property type="entry name" value="BTB"/>
    <property type="match status" value="1"/>
</dbReference>
<dbReference type="InterPro" id="IPR006571">
    <property type="entry name" value="TLDc_dom"/>
</dbReference>
<dbReference type="PROSITE" id="PS50097">
    <property type="entry name" value="BTB"/>
    <property type="match status" value="1"/>
</dbReference>
<dbReference type="AlphaFoldDB" id="A0A9P3HE50"/>
<dbReference type="SUPFAM" id="SSF54695">
    <property type="entry name" value="POZ domain"/>
    <property type="match status" value="1"/>
</dbReference>
<reference evidence="4" key="2">
    <citation type="journal article" date="2022" name="Microbiol. Resour. Announc.">
        <title>Whole-Genome Sequence of Entomortierella parvispora E1425, a Mucoromycotan Fungus Associated with Burkholderiaceae-Related Endosymbiotic Bacteria.</title>
        <authorList>
            <person name="Herlambang A."/>
            <person name="Guo Y."/>
            <person name="Takashima Y."/>
            <person name="Narisawa K."/>
            <person name="Ohta H."/>
            <person name="Nishizawa T."/>
        </authorList>
    </citation>
    <scope>NUCLEOTIDE SEQUENCE</scope>
    <source>
        <strain evidence="4">E1425</strain>
    </source>
</reference>
<dbReference type="SMART" id="SM00225">
    <property type="entry name" value="BTB"/>
    <property type="match status" value="1"/>
</dbReference>
<evidence type="ECO:0000313" key="5">
    <source>
        <dbReference type="Proteomes" id="UP000827284"/>
    </source>
</evidence>
<evidence type="ECO:0000313" key="4">
    <source>
        <dbReference type="EMBL" id="GJJ75075.1"/>
    </source>
</evidence>
<dbReference type="OrthoDB" id="298084at2759"/>
<dbReference type="Proteomes" id="UP000827284">
    <property type="component" value="Unassembled WGS sequence"/>
</dbReference>
<accession>A0A9P3HE50</accession>
<dbReference type="InterPro" id="IPR011333">
    <property type="entry name" value="SKP1/BTB/POZ_sf"/>
</dbReference>
<dbReference type="Gene3D" id="1.25.40.420">
    <property type="match status" value="1"/>
</dbReference>
<organism evidence="4 5">
    <name type="scientific">Entomortierella parvispora</name>
    <dbReference type="NCBI Taxonomy" id="205924"/>
    <lineage>
        <taxon>Eukaryota</taxon>
        <taxon>Fungi</taxon>
        <taxon>Fungi incertae sedis</taxon>
        <taxon>Mucoromycota</taxon>
        <taxon>Mortierellomycotina</taxon>
        <taxon>Mortierellomycetes</taxon>
        <taxon>Mortierellales</taxon>
        <taxon>Mortierellaceae</taxon>
        <taxon>Entomortierella</taxon>
    </lineage>
</organism>
<feature type="compositionally biased region" description="Low complexity" evidence="1">
    <location>
        <begin position="494"/>
        <end position="511"/>
    </location>
</feature>
<dbReference type="Pfam" id="PF07534">
    <property type="entry name" value="TLD"/>
    <property type="match status" value="1"/>
</dbReference>
<feature type="domain" description="BTB" evidence="2">
    <location>
        <begin position="24"/>
        <end position="93"/>
    </location>
</feature>
<feature type="region of interest" description="Disordered" evidence="1">
    <location>
        <begin position="490"/>
        <end position="514"/>
    </location>
</feature>
<evidence type="ECO:0000259" key="2">
    <source>
        <dbReference type="PROSITE" id="PS50097"/>
    </source>
</evidence>
<dbReference type="InterPro" id="IPR051481">
    <property type="entry name" value="BTB-POZ/Galectin-3-binding"/>
</dbReference>
<gene>
    <name evidence="4" type="ORF">EMPS_07433</name>
</gene>
<dbReference type="PANTHER" id="PTHR24410:SF23">
    <property type="entry name" value="BTB DOMAIN-CONTAINING PROTEIN-RELATED"/>
    <property type="match status" value="1"/>
</dbReference>
<protein>
    <recommendedName>
        <fullName evidence="6">BTB domain-containing protein</fullName>
    </recommendedName>
</protein>
<keyword evidence="5" id="KW-1185">Reference proteome</keyword>